<dbReference type="EMBL" id="JACHJT010000001">
    <property type="protein sequence ID" value="MBB4930309.1"/>
    <property type="molecule type" value="Genomic_DNA"/>
</dbReference>
<organism evidence="1 2">
    <name type="scientific">Lipingzhangella halophila</name>
    <dbReference type="NCBI Taxonomy" id="1783352"/>
    <lineage>
        <taxon>Bacteria</taxon>
        <taxon>Bacillati</taxon>
        <taxon>Actinomycetota</taxon>
        <taxon>Actinomycetes</taxon>
        <taxon>Streptosporangiales</taxon>
        <taxon>Nocardiopsidaceae</taxon>
        <taxon>Lipingzhangella</taxon>
    </lineage>
</organism>
<comment type="caution">
    <text evidence="1">The sequence shown here is derived from an EMBL/GenBank/DDBJ whole genome shotgun (WGS) entry which is preliminary data.</text>
</comment>
<proteinExistence type="predicted"/>
<name>A0A7W7REA6_9ACTN</name>
<sequence>MPVARLRLLAVARLRIHGLPRGLLSPWRLLAVARLGLLGLLGVGLLPAGRLRVARLRTGRGPVPGLATARLPVARLRLLAVGGLPAGRLRVTRLRLLSPWRLLAVTRLGLLGVGLLPAGWLCVARLRTGRGPVPGLATRGVGRLLAAGRLVLGRWLVWRGLAHVVPWLCRLRWMSSGPVNGTPRIVICRAAIAEELSCPR</sequence>
<evidence type="ECO:0000313" key="2">
    <source>
        <dbReference type="Proteomes" id="UP000523007"/>
    </source>
</evidence>
<dbReference type="RefSeq" id="WP_246437142.1">
    <property type="nucleotide sequence ID" value="NZ_JACHJT010000001.1"/>
</dbReference>
<dbReference type="Proteomes" id="UP000523007">
    <property type="component" value="Unassembled WGS sequence"/>
</dbReference>
<evidence type="ECO:0000313" key="1">
    <source>
        <dbReference type="EMBL" id="MBB4930309.1"/>
    </source>
</evidence>
<reference evidence="1 2" key="1">
    <citation type="submission" date="2020-08" db="EMBL/GenBank/DDBJ databases">
        <title>Sequencing the genomes of 1000 actinobacteria strains.</title>
        <authorList>
            <person name="Klenk H.-P."/>
        </authorList>
    </citation>
    <scope>NUCLEOTIDE SEQUENCE [LARGE SCALE GENOMIC DNA]</scope>
    <source>
        <strain evidence="1 2">DSM 102030</strain>
    </source>
</reference>
<protein>
    <submittedName>
        <fullName evidence="1">Uncharacterized protein</fullName>
    </submittedName>
</protein>
<gene>
    <name evidence="1" type="ORF">F4561_001129</name>
</gene>
<keyword evidence="2" id="KW-1185">Reference proteome</keyword>
<dbReference type="AlphaFoldDB" id="A0A7W7REA6"/>
<accession>A0A7W7REA6</accession>